<dbReference type="PANTHER" id="PTHR31151">
    <property type="entry name" value="PROLINE-TRNA LIGASE (DUF1680)"/>
    <property type="match status" value="1"/>
</dbReference>
<dbReference type="PANTHER" id="PTHR31151:SF0">
    <property type="entry name" value="PROLINE-TRNA LIGASE (DUF1680)"/>
    <property type="match status" value="1"/>
</dbReference>
<dbReference type="OrthoDB" id="1704707at2759"/>
<keyword evidence="2" id="KW-0732">Signal</keyword>
<gene>
    <name evidence="3" type="ORF">CMV_011043</name>
</gene>
<accession>A0A8J4RI67</accession>
<feature type="chain" id="PRO_5035278657" evidence="2">
    <location>
        <begin position="27"/>
        <end position="306"/>
    </location>
</feature>
<evidence type="ECO:0000313" key="3">
    <source>
        <dbReference type="EMBL" id="KAF3964696.1"/>
    </source>
</evidence>
<dbReference type="AlphaFoldDB" id="A0A8J4RI67"/>
<dbReference type="EMBL" id="JRKL02001326">
    <property type="protein sequence ID" value="KAF3964696.1"/>
    <property type="molecule type" value="Genomic_DNA"/>
</dbReference>
<keyword evidence="4" id="KW-1185">Reference proteome</keyword>
<sequence length="306" mass="35670">MLNPYNWNRCCVFTLFLGLLRNLREGFDDGNVNSEDCSKFINYETLKNWKDEELIQSIRDRFVTGERENAKSRNKYPEANAEDDDDAVYGDFEDLEAGEKNERHQTDDTGNGAVQMEDDPAAEERRLKKLALHAKFDAQYPFELFYFQYTFLCDPIATPSFFSLSFLGCSCAIDGNLDEEVDTKDRDKNESVYLVISGLKCEKEEMFSHYHLIPTDDSVWSNLLPRKVLREEDEYSWAMMYRKMKNQGGFKFSGDFLKEVLLHDEDSWIANTWECIWGLGHFVGHYLSASEIMWATTHNDALKQKM</sequence>
<evidence type="ECO:0000256" key="1">
    <source>
        <dbReference type="SAM" id="MobiDB-lite"/>
    </source>
</evidence>
<feature type="signal peptide" evidence="2">
    <location>
        <begin position="1"/>
        <end position="26"/>
    </location>
</feature>
<evidence type="ECO:0000313" key="4">
    <source>
        <dbReference type="Proteomes" id="UP000737018"/>
    </source>
</evidence>
<name>A0A8J4RI67_9ROSI</name>
<dbReference type="Proteomes" id="UP000737018">
    <property type="component" value="Unassembled WGS sequence"/>
</dbReference>
<feature type="region of interest" description="Disordered" evidence="1">
    <location>
        <begin position="96"/>
        <end position="120"/>
    </location>
</feature>
<feature type="compositionally biased region" description="Basic and acidic residues" evidence="1">
    <location>
        <begin position="97"/>
        <end position="107"/>
    </location>
</feature>
<organism evidence="3 4">
    <name type="scientific">Castanea mollissima</name>
    <name type="common">Chinese chestnut</name>
    <dbReference type="NCBI Taxonomy" id="60419"/>
    <lineage>
        <taxon>Eukaryota</taxon>
        <taxon>Viridiplantae</taxon>
        <taxon>Streptophyta</taxon>
        <taxon>Embryophyta</taxon>
        <taxon>Tracheophyta</taxon>
        <taxon>Spermatophyta</taxon>
        <taxon>Magnoliopsida</taxon>
        <taxon>eudicotyledons</taxon>
        <taxon>Gunneridae</taxon>
        <taxon>Pentapetalae</taxon>
        <taxon>rosids</taxon>
        <taxon>fabids</taxon>
        <taxon>Fagales</taxon>
        <taxon>Fagaceae</taxon>
        <taxon>Castanea</taxon>
    </lineage>
</organism>
<protein>
    <submittedName>
        <fullName evidence="3">Uncharacterized protein</fullName>
    </submittedName>
</protein>
<reference evidence="3" key="1">
    <citation type="submission" date="2020-03" db="EMBL/GenBank/DDBJ databases">
        <title>Castanea mollissima Vanexum genome sequencing.</title>
        <authorList>
            <person name="Staton M."/>
        </authorList>
    </citation>
    <scope>NUCLEOTIDE SEQUENCE</scope>
    <source>
        <tissue evidence="3">Leaf</tissue>
    </source>
</reference>
<comment type="caution">
    <text evidence="3">The sequence shown here is derived from an EMBL/GenBank/DDBJ whole genome shotgun (WGS) entry which is preliminary data.</text>
</comment>
<evidence type="ECO:0000256" key="2">
    <source>
        <dbReference type="SAM" id="SignalP"/>
    </source>
</evidence>
<feature type="region of interest" description="Disordered" evidence="1">
    <location>
        <begin position="69"/>
        <end position="88"/>
    </location>
</feature>
<proteinExistence type="predicted"/>